<dbReference type="Proteomes" id="UP000596661">
    <property type="component" value="Chromosome 1"/>
</dbReference>
<evidence type="ECO:0000313" key="1">
    <source>
        <dbReference type="EnsemblPlants" id="cds.evm.model.01.2953"/>
    </source>
</evidence>
<dbReference type="EMBL" id="UZAU01000083">
    <property type="status" value="NOT_ANNOTATED_CDS"/>
    <property type="molecule type" value="Genomic_DNA"/>
</dbReference>
<accession>A0A803NN72</accession>
<protein>
    <submittedName>
        <fullName evidence="1">Uncharacterized protein</fullName>
    </submittedName>
</protein>
<dbReference type="Gramene" id="evm.model.01.2953">
    <property type="protein sequence ID" value="cds.evm.model.01.2953"/>
    <property type="gene ID" value="evm.TU.01.2953"/>
</dbReference>
<keyword evidence="2" id="KW-1185">Reference proteome</keyword>
<sequence length="166" mass="18794">MDNKDLPPPPSTPKNILATATQLSREKTVLSLLPLSYFNLLVRPISIPEEVKAHMEAIEKFYVKQCGSEYDEMKKLANSISSMHNAEFADYDKWDEPFLDIMNRAEMMERLRPRVGIDVAPFLYDLLDQSTTTSCKLGTNKFSMLVSGDPVYVVNAMRIQANTLSV</sequence>
<name>A0A803NN72_CANSA</name>
<proteinExistence type="predicted"/>
<dbReference type="EnsemblPlants" id="evm.model.01.2953">
    <property type="protein sequence ID" value="cds.evm.model.01.2953"/>
    <property type="gene ID" value="evm.TU.01.2953"/>
</dbReference>
<reference evidence="1" key="2">
    <citation type="submission" date="2021-03" db="UniProtKB">
        <authorList>
            <consortium name="EnsemblPlants"/>
        </authorList>
    </citation>
    <scope>IDENTIFICATION</scope>
</reference>
<evidence type="ECO:0000313" key="2">
    <source>
        <dbReference type="Proteomes" id="UP000596661"/>
    </source>
</evidence>
<reference evidence="1" key="1">
    <citation type="submission" date="2018-11" db="EMBL/GenBank/DDBJ databases">
        <authorList>
            <person name="Grassa J C."/>
        </authorList>
    </citation>
    <scope>NUCLEOTIDE SEQUENCE [LARGE SCALE GENOMIC DNA]</scope>
</reference>
<dbReference type="AlphaFoldDB" id="A0A803NN72"/>
<organism evidence="1 2">
    <name type="scientific">Cannabis sativa</name>
    <name type="common">Hemp</name>
    <name type="synonym">Marijuana</name>
    <dbReference type="NCBI Taxonomy" id="3483"/>
    <lineage>
        <taxon>Eukaryota</taxon>
        <taxon>Viridiplantae</taxon>
        <taxon>Streptophyta</taxon>
        <taxon>Embryophyta</taxon>
        <taxon>Tracheophyta</taxon>
        <taxon>Spermatophyta</taxon>
        <taxon>Magnoliopsida</taxon>
        <taxon>eudicotyledons</taxon>
        <taxon>Gunneridae</taxon>
        <taxon>Pentapetalae</taxon>
        <taxon>rosids</taxon>
        <taxon>fabids</taxon>
        <taxon>Rosales</taxon>
        <taxon>Cannabaceae</taxon>
        <taxon>Cannabis</taxon>
    </lineage>
</organism>